<dbReference type="KEGG" id="bex:A11Q_2155"/>
<dbReference type="EMBL" id="CP003537">
    <property type="protein sequence ID" value="AGH96371.1"/>
    <property type="molecule type" value="Genomic_DNA"/>
</dbReference>
<dbReference type="PATRIC" id="fig|1184267.3.peg.2182"/>
<proteinExistence type="predicted"/>
<keyword evidence="2" id="KW-0812">Transmembrane</keyword>
<evidence type="ECO:0000313" key="4">
    <source>
        <dbReference type="EMBL" id="AGH96371.1"/>
    </source>
</evidence>
<dbReference type="OrthoDB" id="5291150at2"/>
<evidence type="ECO:0000259" key="3">
    <source>
        <dbReference type="Pfam" id="PF02470"/>
    </source>
</evidence>
<dbReference type="HOGENOM" id="CLU_1092663_0_0_7"/>
<evidence type="ECO:0000256" key="1">
    <source>
        <dbReference type="SAM" id="Coils"/>
    </source>
</evidence>
<dbReference type="Pfam" id="PF02470">
    <property type="entry name" value="MlaD"/>
    <property type="match status" value="1"/>
</dbReference>
<reference evidence="4 5" key="1">
    <citation type="journal article" date="2013" name="ISME J.">
        <title>By their genes ye shall know them: genomic signatures of predatory bacteria.</title>
        <authorList>
            <person name="Pasternak Z."/>
            <person name="Pietrokovski S."/>
            <person name="Rotem O."/>
            <person name="Gophna U."/>
            <person name="Lurie-Weinberger M.N."/>
            <person name="Jurkevitch E."/>
        </authorList>
    </citation>
    <scope>NUCLEOTIDE SEQUENCE [LARGE SCALE GENOMIC DNA]</scope>
    <source>
        <strain evidence="4 5">JSS</strain>
    </source>
</reference>
<evidence type="ECO:0000256" key="2">
    <source>
        <dbReference type="SAM" id="Phobius"/>
    </source>
</evidence>
<dbReference type="STRING" id="1184267.A11Q_2155"/>
<keyword evidence="5" id="KW-1185">Reference proteome</keyword>
<dbReference type="PANTHER" id="PTHR33371">
    <property type="entry name" value="INTERMEMBRANE PHOSPHOLIPID TRANSPORT SYSTEM BINDING PROTEIN MLAD-RELATED"/>
    <property type="match status" value="1"/>
</dbReference>
<dbReference type="PANTHER" id="PTHR33371:SF4">
    <property type="entry name" value="INTERMEMBRANE PHOSPHOLIPID TRANSPORT SYSTEM BINDING PROTEIN MLAD"/>
    <property type="match status" value="1"/>
</dbReference>
<dbReference type="Proteomes" id="UP000012040">
    <property type="component" value="Chromosome"/>
</dbReference>
<sequence length="254" mass="27671">MTQIKVGAFLFAGIMILLVTVFTIGSNSSLFQEVIEVQSYFDSVQGLNKGAVVSLAGVKIGNVENIAFDENRNLVRVTSVIDSSFRSKLRTDSRVEIRTQGALGDKYLYVTPGSSEEFVTNDSELVADYGNDILSVISKRGNESEHIFDILKDLKTITHALAENNKVGHVTNNLEKASANLVQLTEQLNKTVKSGSLDRSAAKLEKILDKVDRGEGTLGALINDNSVHERIKSILGAGQKSQQVRSILKSSVEE</sequence>
<dbReference type="AlphaFoldDB" id="M4VEA5"/>
<protein>
    <submittedName>
        <fullName evidence="4">ABC transporter substrate binding protein</fullName>
    </submittedName>
</protein>
<name>M4VEA5_9BACT</name>
<accession>M4VEA5</accession>
<dbReference type="eggNOG" id="COG1463">
    <property type="taxonomic scope" value="Bacteria"/>
</dbReference>
<dbReference type="InterPro" id="IPR003399">
    <property type="entry name" value="Mce/MlaD"/>
</dbReference>
<organism evidence="4 5">
    <name type="scientific">Pseudobdellovibrio exovorus JSS</name>
    <dbReference type="NCBI Taxonomy" id="1184267"/>
    <lineage>
        <taxon>Bacteria</taxon>
        <taxon>Pseudomonadati</taxon>
        <taxon>Bdellovibrionota</taxon>
        <taxon>Bdellovibrionia</taxon>
        <taxon>Bdellovibrionales</taxon>
        <taxon>Pseudobdellovibrionaceae</taxon>
        <taxon>Pseudobdellovibrio</taxon>
    </lineage>
</organism>
<keyword evidence="2" id="KW-0472">Membrane</keyword>
<feature type="domain" description="Mce/MlaD" evidence="3">
    <location>
        <begin position="36"/>
        <end position="113"/>
    </location>
</feature>
<keyword evidence="1" id="KW-0175">Coiled coil</keyword>
<dbReference type="RefSeq" id="WP_015470861.1">
    <property type="nucleotide sequence ID" value="NC_020813.1"/>
</dbReference>
<dbReference type="InterPro" id="IPR052336">
    <property type="entry name" value="MlaD_Phospholipid_Transporter"/>
</dbReference>
<keyword evidence="2" id="KW-1133">Transmembrane helix</keyword>
<feature type="coiled-coil region" evidence="1">
    <location>
        <begin position="167"/>
        <end position="194"/>
    </location>
</feature>
<evidence type="ECO:0000313" key="5">
    <source>
        <dbReference type="Proteomes" id="UP000012040"/>
    </source>
</evidence>
<gene>
    <name evidence="4" type="ORF">A11Q_2155</name>
</gene>
<feature type="transmembrane region" description="Helical" evidence="2">
    <location>
        <begin position="6"/>
        <end position="25"/>
    </location>
</feature>